<evidence type="ECO:0000259" key="1">
    <source>
        <dbReference type="Pfam" id="PF10124"/>
    </source>
</evidence>
<evidence type="ECO:0000313" key="3">
    <source>
        <dbReference type="Proteomes" id="UP000015523"/>
    </source>
</evidence>
<dbReference type="PATRIC" id="fig|1346791.3.peg.2289"/>
<evidence type="ECO:0000313" key="2">
    <source>
        <dbReference type="EMBL" id="EQB31979.1"/>
    </source>
</evidence>
<comment type="caution">
    <text evidence="2">The sequence shown here is derived from an EMBL/GenBank/DDBJ whole genome shotgun (WGS) entry which is preliminary data.</text>
</comment>
<accession>T0K5N0</accession>
<dbReference type="eggNOG" id="COG4397">
    <property type="taxonomic scope" value="Bacteria"/>
</dbReference>
<name>T0K5N0_9SPHN</name>
<keyword evidence="3" id="KW-1185">Reference proteome</keyword>
<proteinExistence type="predicted"/>
<dbReference type="EMBL" id="AUWY01000080">
    <property type="protein sequence ID" value="EQB31979.1"/>
    <property type="molecule type" value="Genomic_DNA"/>
</dbReference>
<dbReference type="AlphaFoldDB" id="T0K5N0"/>
<dbReference type="Pfam" id="PF10124">
    <property type="entry name" value="Mu-like_gpT"/>
    <property type="match status" value="1"/>
</dbReference>
<dbReference type="RefSeq" id="WP_021318178.1">
    <property type="nucleotide sequence ID" value="NZ_AUWY01000080.1"/>
</dbReference>
<protein>
    <submittedName>
        <fullName evidence="2">Head protein</fullName>
    </submittedName>
</protein>
<dbReference type="Proteomes" id="UP000015523">
    <property type="component" value="Unassembled WGS sequence"/>
</dbReference>
<dbReference type="InterPro" id="IPR018774">
    <property type="entry name" value="Phage_Mu_GpT"/>
</dbReference>
<sequence>MELNRGNLQLLGTAFSGLFRGGLGMAPPQYLEVATVVPSSTGKNEYGWLNQIRGMREWLGDRVLNQITQSDYVIKNKDWEDTIEVERNDIEDDNLGQYNMLFTEMGRATAAHPNELVYGLLKAGFSTPCYDGQYYFDTDHPVLDAAGNVTSVANTDGGSGTPWFLIDTSRVMKPIIFQDRKKPQFVAKDNLNDENAFWRKKFVYGVDARYNVGFGFWQFAWGSKQTLNAANYATAMAALGSMKGDYGRPLGLLTGEAPLLVFPPSLESNARTLIINENDAAGATNPWKGSARLFKTAWLA</sequence>
<organism evidence="2 3">
    <name type="scientific">Sphingobium ummariense RL-3</name>
    <dbReference type="NCBI Taxonomy" id="1346791"/>
    <lineage>
        <taxon>Bacteria</taxon>
        <taxon>Pseudomonadati</taxon>
        <taxon>Pseudomonadota</taxon>
        <taxon>Alphaproteobacteria</taxon>
        <taxon>Sphingomonadales</taxon>
        <taxon>Sphingomonadaceae</taxon>
        <taxon>Sphingobium</taxon>
    </lineage>
</organism>
<dbReference type="STRING" id="1346791.M529_11895"/>
<reference evidence="2 3" key="1">
    <citation type="journal article" date="2013" name="Genome Announc.">
        <title>Draft Genome Sequence of Sphingobium ummariense Strain RL-3, a Hexachlorocyclohexane-Degrading Bacterium.</title>
        <authorList>
            <person name="Kohli P."/>
            <person name="Dua A."/>
            <person name="Sangwan N."/>
            <person name="Oldach P."/>
            <person name="Khurana J.P."/>
            <person name="Lal R."/>
        </authorList>
    </citation>
    <scope>NUCLEOTIDE SEQUENCE [LARGE SCALE GENOMIC DNA]</scope>
    <source>
        <strain evidence="2 3">RL-3</strain>
    </source>
</reference>
<dbReference type="OrthoDB" id="9804833at2"/>
<gene>
    <name evidence="2" type="ORF">M529_11895</name>
</gene>
<feature type="domain" description="Bacteriophage Mu GpT" evidence="1">
    <location>
        <begin position="8"/>
        <end position="299"/>
    </location>
</feature>